<dbReference type="InterPro" id="IPR056988">
    <property type="entry name" value="Zn_ribbon_pln"/>
</dbReference>
<accession>A0A8T0RC32</accession>
<sequence>MRCVAIYQREDDTSVWAGEPTTHAINPTPTSGLTSISFASFDRSRAVLALASTCSSIPRRPPRLSGVVFPDGWATTISFQAEGYPIGASAMVPASPPCMDIIVHAPATDVDPAPTPVAVQMQTAFWTSCGECGLGLEYPMIYQHCVLRCPHCHKPFEAIEKSLKSIIGQTDSSVPQAPNDELALKYMEALPCKKNSRRVPRKFQRESGHGVSMRRYLLGSSIMQARHKTKRRRKDLCEPSSSHYEVSKYSSFAIPFVPQLIHKKPSPEDVIAELKKIPDLAPMDWLKACNMLRYDNFQFRSLKALPMDMRKEWLLNEIK</sequence>
<evidence type="ECO:0000259" key="1">
    <source>
        <dbReference type="Pfam" id="PF23551"/>
    </source>
</evidence>
<evidence type="ECO:0000313" key="2">
    <source>
        <dbReference type="EMBL" id="KAG2583482.1"/>
    </source>
</evidence>
<proteinExistence type="predicted"/>
<dbReference type="Proteomes" id="UP000823388">
    <property type="component" value="Chromosome 6K"/>
</dbReference>
<dbReference type="AlphaFoldDB" id="A0A8T0RC32"/>
<dbReference type="Pfam" id="PF23551">
    <property type="entry name" value="Zn_ribbon_20"/>
    <property type="match status" value="1"/>
</dbReference>
<gene>
    <name evidence="2" type="ORF">PVAP13_6KG222800</name>
</gene>
<organism evidence="2 3">
    <name type="scientific">Panicum virgatum</name>
    <name type="common">Blackwell switchgrass</name>
    <dbReference type="NCBI Taxonomy" id="38727"/>
    <lineage>
        <taxon>Eukaryota</taxon>
        <taxon>Viridiplantae</taxon>
        <taxon>Streptophyta</taxon>
        <taxon>Embryophyta</taxon>
        <taxon>Tracheophyta</taxon>
        <taxon>Spermatophyta</taxon>
        <taxon>Magnoliopsida</taxon>
        <taxon>Liliopsida</taxon>
        <taxon>Poales</taxon>
        <taxon>Poaceae</taxon>
        <taxon>PACMAD clade</taxon>
        <taxon>Panicoideae</taxon>
        <taxon>Panicodae</taxon>
        <taxon>Paniceae</taxon>
        <taxon>Panicinae</taxon>
        <taxon>Panicum</taxon>
        <taxon>Panicum sect. Hiantes</taxon>
    </lineage>
</organism>
<protein>
    <recommendedName>
        <fullName evidence="1">Zinc beta-ribbon domain-containing protein</fullName>
    </recommendedName>
</protein>
<evidence type="ECO:0000313" key="3">
    <source>
        <dbReference type="Proteomes" id="UP000823388"/>
    </source>
</evidence>
<comment type="caution">
    <text evidence="2">The sequence shown here is derived from an EMBL/GenBank/DDBJ whole genome shotgun (WGS) entry which is preliminary data.</text>
</comment>
<name>A0A8T0RC32_PANVG</name>
<reference evidence="2" key="1">
    <citation type="submission" date="2020-05" db="EMBL/GenBank/DDBJ databases">
        <title>WGS assembly of Panicum virgatum.</title>
        <authorList>
            <person name="Lovell J.T."/>
            <person name="Jenkins J."/>
            <person name="Shu S."/>
            <person name="Juenger T.E."/>
            <person name="Schmutz J."/>
        </authorList>
    </citation>
    <scope>NUCLEOTIDE SEQUENCE</scope>
    <source>
        <strain evidence="2">AP13</strain>
    </source>
</reference>
<dbReference type="EMBL" id="CM029047">
    <property type="protein sequence ID" value="KAG2583482.1"/>
    <property type="molecule type" value="Genomic_DNA"/>
</dbReference>
<keyword evidence="3" id="KW-1185">Reference proteome</keyword>
<feature type="domain" description="Zinc beta-ribbon" evidence="1">
    <location>
        <begin position="125"/>
        <end position="159"/>
    </location>
</feature>